<name>A0ABQ2RJZ5_9GAMM</name>
<sequence length="192" mass="20358">MKIKYLSAILASSLLIFGCGSDNDDDDDIITVEPPVVVTPPVVVVPPVVVDPVSEGVPVDEATDISMQLDSFDAATGALTFTLTNADGKAITNASDYDIVYFGYPDPASPSIKPKAWKRWHVTQSFKCDKTDSDNCVGLLQETDVEGKYTFDATDLDLGSKAAAGAVEVFKVAVQIHGSIASNEITLIAADE</sequence>
<dbReference type="RefSeq" id="WP_160056348.1">
    <property type="nucleotide sequence ID" value="NZ_BMQX01000033.1"/>
</dbReference>
<organism evidence="1 2">
    <name type="scientific">Shewanella litoralis</name>
    <dbReference type="NCBI Taxonomy" id="2282700"/>
    <lineage>
        <taxon>Bacteria</taxon>
        <taxon>Pseudomonadati</taxon>
        <taxon>Pseudomonadota</taxon>
        <taxon>Gammaproteobacteria</taxon>
        <taxon>Alteromonadales</taxon>
        <taxon>Shewanellaceae</taxon>
        <taxon>Shewanella</taxon>
    </lineage>
</organism>
<accession>A0ABQ2RJZ5</accession>
<evidence type="ECO:0008006" key="3">
    <source>
        <dbReference type="Google" id="ProtNLM"/>
    </source>
</evidence>
<dbReference type="Proteomes" id="UP000619118">
    <property type="component" value="Unassembled WGS sequence"/>
</dbReference>
<reference evidence="2" key="1">
    <citation type="journal article" date="2019" name="Int. J. Syst. Evol. Microbiol.">
        <title>The Global Catalogue of Microorganisms (GCM) 10K type strain sequencing project: providing services to taxonomists for standard genome sequencing and annotation.</title>
        <authorList>
            <consortium name="The Broad Institute Genomics Platform"/>
            <consortium name="The Broad Institute Genome Sequencing Center for Infectious Disease"/>
            <person name="Wu L."/>
            <person name="Ma J."/>
        </authorList>
    </citation>
    <scope>NUCLEOTIDE SEQUENCE [LARGE SCALE GENOMIC DNA]</scope>
    <source>
        <strain evidence="2">JCM 32306</strain>
    </source>
</reference>
<comment type="caution">
    <text evidence="1">The sequence shown here is derived from an EMBL/GenBank/DDBJ whole genome shotgun (WGS) entry which is preliminary data.</text>
</comment>
<proteinExistence type="predicted"/>
<dbReference type="EMBL" id="BMQX01000033">
    <property type="protein sequence ID" value="GGQ31832.1"/>
    <property type="molecule type" value="Genomic_DNA"/>
</dbReference>
<dbReference type="PROSITE" id="PS51257">
    <property type="entry name" value="PROKAR_LIPOPROTEIN"/>
    <property type="match status" value="1"/>
</dbReference>
<gene>
    <name evidence="1" type="ORF">GCM10009411_34320</name>
</gene>
<keyword evidence="2" id="KW-1185">Reference proteome</keyword>
<evidence type="ECO:0000313" key="2">
    <source>
        <dbReference type="Proteomes" id="UP000619118"/>
    </source>
</evidence>
<protein>
    <recommendedName>
        <fullName evidence="3">Lipoprotein</fullName>
    </recommendedName>
</protein>
<evidence type="ECO:0000313" key="1">
    <source>
        <dbReference type="EMBL" id="GGQ31832.1"/>
    </source>
</evidence>